<dbReference type="Pfam" id="PF13563">
    <property type="entry name" value="2_5_RNA_ligase2"/>
    <property type="match status" value="1"/>
</dbReference>
<dbReference type="KEGG" id="vab:WPS_19860"/>
<name>A0AAN1XWI8_UNVUL</name>
<dbReference type="EMBL" id="AP025523">
    <property type="protein sequence ID" value="BDE06710.1"/>
    <property type="molecule type" value="Genomic_DNA"/>
</dbReference>
<dbReference type="PANTHER" id="PTHR35561:SF1">
    <property type="entry name" value="RNA 2',3'-CYCLIC PHOSPHODIESTERASE"/>
    <property type="match status" value="1"/>
</dbReference>
<dbReference type="Gene3D" id="3.90.1140.10">
    <property type="entry name" value="Cyclic phosphodiesterase"/>
    <property type="match status" value="1"/>
</dbReference>
<dbReference type="PANTHER" id="PTHR35561">
    <property type="entry name" value="RNA 2',3'-CYCLIC PHOSPHODIESTERASE"/>
    <property type="match status" value="1"/>
</dbReference>
<dbReference type="InterPro" id="IPR004175">
    <property type="entry name" value="RNA_CPDase"/>
</dbReference>
<protein>
    <recommendedName>
        <fullName evidence="4">2'-5' RNA ligase</fullName>
    </recommendedName>
</protein>
<proteinExistence type="predicted"/>
<sequence>MAFLGDVAPALIEWVAESIRAAAGRSDRFAVPIDRVGTFSVGTRVHVIWAGPSDPVAGFTHRVETIRAALAPLGFSFDAHVEPHVTLARNARGGALPAVDPPASSIDARALTLFSSHLDPHGSTYHVLDRFPLR</sequence>
<dbReference type="RefSeq" id="WP_405054878.1">
    <property type="nucleotide sequence ID" value="NZ_AP025523.1"/>
</dbReference>
<organism evidence="2 3">
    <name type="scientific">Vulcanimicrobium alpinum</name>
    <dbReference type="NCBI Taxonomy" id="3016050"/>
    <lineage>
        <taxon>Bacteria</taxon>
        <taxon>Bacillati</taxon>
        <taxon>Vulcanimicrobiota</taxon>
        <taxon>Vulcanimicrobiia</taxon>
        <taxon>Vulcanimicrobiales</taxon>
        <taxon>Vulcanimicrobiaceae</taxon>
        <taxon>Vulcanimicrobium</taxon>
    </lineage>
</organism>
<dbReference type="Proteomes" id="UP001317532">
    <property type="component" value="Chromosome"/>
</dbReference>
<dbReference type="GO" id="GO:0008664">
    <property type="term" value="F:RNA 2',3'-cyclic 3'-phosphodiesterase activity"/>
    <property type="evidence" value="ECO:0007669"/>
    <property type="project" value="InterPro"/>
</dbReference>
<reference evidence="2 3" key="1">
    <citation type="journal article" date="2022" name="ISME Commun">
        <title>Vulcanimicrobium alpinus gen. nov. sp. nov., the first cultivated representative of the candidate phylum 'Eremiobacterota', is a metabolically versatile aerobic anoxygenic phototroph.</title>
        <authorList>
            <person name="Yabe S."/>
            <person name="Muto K."/>
            <person name="Abe K."/>
            <person name="Yokota A."/>
            <person name="Staudigel H."/>
            <person name="Tebo B.M."/>
        </authorList>
    </citation>
    <scope>NUCLEOTIDE SEQUENCE [LARGE SCALE GENOMIC DNA]</scope>
    <source>
        <strain evidence="2 3">WC8-2</strain>
    </source>
</reference>
<dbReference type="GO" id="GO:0004113">
    <property type="term" value="F:2',3'-cyclic-nucleotide 3'-phosphodiesterase activity"/>
    <property type="evidence" value="ECO:0007669"/>
    <property type="project" value="InterPro"/>
</dbReference>
<gene>
    <name evidence="2" type="ORF">WPS_19860</name>
</gene>
<dbReference type="AlphaFoldDB" id="A0AAN1XWI8"/>
<keyword evidence="3" id="KW-1185">Reference proteome</keyword>
<accession>A0AAN1XWI8</accession>
<evidence type="ECO:0000313" key="3">
    <source>
        <dbReference type="Proteomes" id="UP001317532"/>
    </source>
</evidence>
<keyword evidence="1" id="KW-0378">Hydrolase</keyword>
<evidence type="ECO:0000256" key="1">
    <source>
        <dbReference type="ARBA" id="ARBA00022801"/>
    </source>
</evidence>
<evidence type="ECO:0000313" key="2">
    <source>
        <dbReference type="EMBL" id="BDE06710.1"/>
    </source>
</evidence>
<dbReference type="SUPFAM" id="SSF55144">
    <property type="entry name" value="LigT-like"/>
    <property type="match status" value="1"/>
</dbReference>
<evidence type="ECO:0008006" key="4">
    <source>
        <dbReference type="Google" id="ProtNLM"/>
    </source>
</evidence>
<dbReference type="InterPro" id="IPR009097">
    <property type="entry name" value="Cyclic_Pdiesterase"/>
</dbReference>